<evidence type="ECO:0000313" key="4">
    <source>
        <dbReference type="Proteomes" id="UP000472879"/>
    </source>
</evidence>
<dbReference type="CDD" id="cd00093">
    <property type="entry name" value="HTH_XRE"/>
    <property type="match status" value="1"/>
</dbReference>
<dbReference type="GO" id="GO:0003677">
    <property type="term" value="F:DNA binding"/>
    <property type="evidence" value="ECO:0007669"/>
    <property type="project" value="UniProtKB-KW"/>
</dbReference>
<keyword evidence="1" id="KW-0238">DNA-binding</keyword>
<dbReference type="PROSITE" id="PS50943">
    <property type="entry name" value="HTH_CROC1"/>
    <property type="match status" value="1"/>
</dbReference>
<dbReference type="SUPFAM" id="SSF47413">
    <property type="entry name" value="lambda repressor-like DNA-binding domains"/>
    <property type="match status" value="1"/>
</dbReference>
<reference evidence="3 4" key="1">
    <citation type="submission" date="2019-11" db="EMBL/GenBank/DDBJ databases">
        <title>Draft genome sequence of 12 host-associated Lactobacillus reuteri rodent strains.</title>
        <authorList>
            <person name="Zhang S."/>
            <person name="Ozcam M."/>
            <person name="Van Pijkeren J.P."/>
        </authorList>
    </citation>
    <scope>NUCLEOTIDE SEQUENCE [LARGE SCALE GENOMIC DNA]</scope>
    <source>
        <strain evidence="3 4">Lr4020</strain>
    </source>
</reference>
<dbReference type="AlphaFoldDB" id="A0A6L5P3Y6"/>
<dbReference type="Gene3D" id="1.10.260.40">
    <property type="entry name" value="lambda repressor-like DNA-binding domains"/>
    <property type="match status" value="1"/>
</dbReference>
<dbReference type="InterPro" id="IPR010982">
    <property type="entry name" value="Lambda_DNA-bd_dom_sf"/>
</dbReference>
<sequence length="113" mass="12943">MEQNNLAVRIVDLREKRGMTQTELANKMGLDKSIMSKVENGTRKVSSDELRNLSNIFNVSADYLLGKTNKKSDNELSLDEAVNSVMSFEGRPVTDHDRQMMKSLWKSYLENKE</sequence>
<dbReference type="Pfam" id="PF01381">
    <property type="entry name" value="HTH_3"/>
    <property type="match status" value="1"/>
</dbReference>
<dbReference type="PANTHER" id="PTHR46558">
    <property type="entry name" value="TRACRIPTIONAL REGULATORY PROTEIN-RELATED-RELATED"/>
    <property type="match status" value="1"/>
</dbReference>
<protein>
    <submittedName>
        <fullName evidence="3">Helix-turn-helix domain-containing protein</fullName>
    </submittedName>
</protein>
<evidence type="ECO:0000313" key="3">
    <source>
        <dbReference type="EMBL" id="MRH08966.1"/>
    </source>
</evidence>
<name>A0A6L5P3Y6_LIMRT</name>
<dbReference type="Proteomes" id="UP000472879">
    <property type="component" value="Unassembled WGS sequence"/>
</dbReference>
<dbReference type="SMART" id="SM00530">
    <property type="entry name" value="HTH_XRE"/>
    <property type="match status" value="1"/>
</dbReference>
<feature type="domain" description="HTH cro/C1-type" evidence="2">
    <location>
        <begin position="10"/>
        <end position="64"/>
    </location>
</feature>
<evidence type="ECO:0000256" key="1">
    <source>
        <dbReference type="ARBA" id="ARBA00023125"/>
    </source>
</evidence>
<dbReference type="RefSeq" id="WP_191668203.1">
    <property type="nucleotide sequence ID" value="NZ_WJNA01000010.1"/>
</dbReference>
<organism evidence="3 4">
    <name type="scientific">Limosilactobacillus reuteri</name>
    <name type="common">Lactobacillus reuteri</name>
    <dbReference type="NCBI Taxonomy" id="1598"/>
    <lineage>
        <taxon>Bacteria</taxon>
        <taxon>Bacillati</taxon>
        <taxon>Bacillota</taxon>
        <taxon>Bacilli</taxon>
        <taxon>Lactobacillales</taxon>
        <taxon>Lactobacillaceae</taxon>
        <taxon>Limosilactobacillus</taxon>
    </lineage>
</organism>
<proteinExistence type="predicted"/>
<dbReference type="EMBL" id="WJNA01000010">
    <property type="protein sequence ID" value="MRH08966.1"/>
    <property type="molecule type" value="Genomic_DNA"/>
</dbReference>
<dbReference type="InterPro" id="IPR001387">
    <property type="entry name" value="Cro/C1-type_HTH"/>
</dbReference>
<gene>
    <name evidence="3" type="ORF">GIX81_05805</name>
</gene>
<evidence type="ECO:0000259" key="2">
    <source>
        <dbReference type="PROSITE" id="PS50943"/>
    </source>
</evidence>
<dbReference type="PANTHER" id="PTHR46558:SF11">
    <property type="entry name" value="HTH-TYPE TRANSCRIPTIONAL REGULATOR XRE"/>
    <property type="match status" value="1"/>
</dbReference>
<accession>A0A6L5P3Y6</accession>
<comment type="caution">
    <text evidence="3">The sequence shown here is derived from an EMBL/GenBank/DDBJ whole genome shotgun (WGS) entry which is preliminary data.</text>
</comment>